<dbReference type="PANTHER" id="PTHR10672:SF3">
    <property type="entry name" value="PROTEIN HU-LI TAI SHAO"/>
    <property type="match status" value="1"/>
</dbReference>
<dbReference type="GO" id="GO:0005886">
    <property type="term" value="C:plasma membrane"/>
    <property type="evidence" value="ECO:0007669"/>
    <property type="project" value="TreeGrafter"/>
</dbReference>
<protein>
    <submittedName>
        <fullName evidence="1">Uncharacterized protein</fullName>
    </submittedName>
</protein>
<dbReference type="InterPro" id="IPR051017">
    <property type="entry name" value="Aldolase-II_Adducin_sf"/>
</dbReference>
<evidence type="ECO:0000313" key="1">
    <source>
        <dbReference type="EMBL" id="CAF4619616.1"/>
    </source>
</evidence>
<dbReference type="Proteomes" id="UP000676336">
    <property type="component" value="Unassembled WGS sequence"/>
</dbReference>
<reference evidence="1" key="1">
    <citation type="submission" date="2021-02" db="EMBL/GenBank/DDBJ databases">
        <authorList>
            <person name="Nowell W R."/>
        </authorList>
    </citation>
    <scope>NUCLEOTIDE SEQUENCE</scope>
</reference>
<dbReference type="AlphaFoldDB" id="A0A8S2Z9X3"/>
<dbReference type="EMBL" id="CAJOBI010107932">
    <property type="protein sequence ID" value="CAF4619616.1"/>
    <property type="molecule type" value="Genomic_DNA"/>
</dbReference>
<dbReference type="GO" id="GO:0005856">
    <property type="term" value="C:cytoskeleton"/>
    <property type="evidence" value="ECO:0007669"/>
    <property type="project" value="TreeGrafter"/>
</dbReference>
<dbReference type="PANTHER" id="PTHR10672">
    <property type="entry name" value="ADDUCIN"/>
    <property type="match status" value="1"/>
</dbReference>
<sequence>MRILDNAGFRTGYVYRQPLIRTIDKTTSFKDVEVPPAASSATSFAEQTYPEA</sequence>
<dbReference type="GO" id="GO:0014069">
    <property type="term" value="C:postsynaptic density"/>
    <property type="evidence" value="ECO:0007669"/>
    <property type="project" value="TreeGrafter"/>
</dbReference>
<dbReference type="GO" id="GO:0051015">
    <property type="term" value="F:actin filament binding"/>
    <property type="evidence" value="ECO:0007669"/>
    <property type="project" value="TreeGrafter"/>
</dbReference>
<name>A0A8S2Z9X3_9BILA</name>
<proteinExistence type="predicted"/>
<comment type="caution">
    <text evidence="1">The sequence shown here is derived from an EMBL/GenBank/DDBJ whole genome shotgun (WGS) entry which is preliminary data.</text>
</comment>
<accession>A0A8S2Z9X3</accession>
<evidence type="ECO:0000313" key="2">
    <source>
        <dbReference type="Proteomes" id="UP000676336"/>
    </source>
</evidence>
<gene>
    <name evidence="1" type="ORF">SMN809_LOCUS39834</name>
</gene>
<feature type="non-terminal residue" evidence="1">
    <location>
        <position position="52"/>
    </location>
</feature>
<organism evidence="1 2">
    <name type="scientific">Rotaria magnacalcarata</name>
    <dbReference type="NCBI Taxonomy" id="392030"/>
    <lineage>
        <taxon>Eukaryota</taxon>
        <taxon>Metazoa</taxon>
        <taxon>Spiralia</taxon>
        <taxon>Gnathifera</taxon>
        <taxon>Rotifera</taxon>
        <taxon>Eurotatoria</taxon>
        <taxon>Bdelloidea</taxon>
        <taxon>Philodinida</taxon>
        <taxon>Philodinidae</taxon>
        <taxon>Rotaria</taxon>
    </lineage>
</organism>